<keyword evidence="2" id="KW-1185">Reference proteome</keyword>
<evidence type="ECO:0000313" key="2">
    <source>
        <dbReference type="Proteomes" id="UP000198304"/>
    </source>
</evidence>
<reference evidence="1 2" key="1">
    <citation type="submission" date="2017-06" db="EMBL/GenBank/DDBJ databases">
        <authorList>
            <person name="Kim H.J."/>
            <person name="Triplett B.A."/>
        </authorList>
    </citation>
    <scope>NUCLEOTIDE SEQUENCE [LARGE SCALE GENOMIC DNA]</scope>
    <source>
        <strain evidence="1 2">SCA</strain>
    </source>
</reference>
<organism evidence="1 2">
    <name type="scientific">Anaerovirgula multivorans</name>
    <dbReference type="NCBI Taxonomy" id="312168"/>
    <lineage>
        <taxon>Bacteria</taxon>
        <taxon>Bacillati</taxon>
        <taxon>Bacillota</taxon>
        <taxon>Clostridia</taxon>
        <taxon>Peptostreptococcales</taxon>
        <taxon>Natronincolaceae</taxon>
        <taxon>Anaerovirgula</taxon>
    </lineage>
</organism>
<evidence type="ECO:0000313" key="1">
    <source>
        <dbReference type="EMBL" id="SNR86237.1"/>
    </source>
</evidence>
<proteinExistence type="predicted"/>
<accession>A0A238ZS46</accession>
<name>A0A238ZS46_9FIRM</name>
<dbReference type="Proteomes" id="UP000198304">
    <property type="component" value="Unassembled WGS sequence"/>
</dbReference>
<dbReference type="AlphaFoldDB" id="A0A238ZS46"/>
<sequence>MKPVLTIDPVSGGIAMSLSKALFYFKKVGVKI</sequence>
<gene>
    <name evidence="1" type="ORF">SAMN05446037_100179</name>
</gene>
<dbReference type="EMBL" id="FZOJ01000001">
    <property type="protein sequence ID" value="SNR86237.1"/>
    <property type="molecule type" value="Genomic_DNA"/>
</dbReference>
<protein>
    <submittedName>
        <fullName evidence="1">Uncharacterized protein</fullName>
    </submittedName>
</protein>